<dbReference type="PANTHER" id="PTHR11365">
    <property type="entry name" value="5-OXOPROLINASE RELATED"/>
    <property type="match status" value="1"/>
</dbReference>
<sequence>MTGFGFAIDRGGTFTDVCVFRPDGTTRVLKVLSEDPANYADAPTEAIRQVLEQETGVSIPRGTPVPADKISWIRMGTTVATNALLERKGERIALLITKGFKDLLYIGNQTRPRIFDFDIRIPGVLYEEVAEVDERVIPSDDSCKLDNLGRVEETFFGKKICPGFLICTKFGYGTLSMASIVSAVGNRVDYYPVLIKWQDNLILINQGVIVEKEPNQDEVRELLKAIMSHGIRSIAVAFLHSFIYPVHELKVKEIAHELGLKSVSLSHEVMPMIKVVPRGFTVCADAYLTPKIREYIDGFESGFSDGLKSVRVDFMQSDGGLCSVKKFCGSKAILSGPAGGVIGVALTAYDQTTKSPVIGFDMGGTSTDVSRYSGALEHVMETTTAGVTIQAPQNPKTLKNFVKNFYINHKREFGFVLEDRDIIVDDIRVRGVASSGIKCNEQVAMTSDPDGAVPMAHTRTFFEV</sequence>
<accession>A0A2G9TNY0</accession>
<dbReference type="Pfam" id="PF01968">
    <property type="entry name" value="Hydantoinase_A"/>
    <property type="match status" value="1"/>
</dbReference>
<dbReference type="AlphaFoldDB" id="A0A2G9TNY0"/>
<dbReference type="GO" id="GO:0006749">
    <property type="term" value="P:glutathione metabolic process"/>
    <property type="evidence" value="ECO:0007669"/>
    <property type="project" value="TreeGrafter"/>
</dbReference>
<feature type="domain" description="Hydantoinase/oxoprolinase N-terminal" evidence="2">
    <location>
        <begin position="6"/>
        <end position="258"/>
    </location>
</feature>
<dbReference type="Proteomes" id="UP000230423">
    <property type="component" value="Unassembled WGS sequence"/>
</dbReference>
<proteinExistence type="predicted"/>
<dbReference type="EMBL" id="KZ357312">
    <property type="protein sequence ID" value="PIO59637.1"/>
    <property type="molecule type" value="Genomic_DNA"/>
</dbReference>
<dbReference type="Pfam" id="PF05378">
    <property type="entry name" value="Hydant_A_N"/>
    <property type="match status" value="1"/>
</dbReference>
<dbReference type="InterPro" id="IPR008040">
    <property type="entry name" value="Hydant_A_N"/>
</dbReference>
<organism evidence="3 4">
    <name type="scientific">Teladorsagia circumcincta</name>
    <name type="common">Brown stomach worm</name>
    <name type="synonym">Ostertagia circumcincta</name>
    <dbReference type="NCBI Taxonomy" id="45464"/>
    <lineage>
        <taxon>Eukaryota</taxon>
        <taxon>Metazoa</taxon>
        <taxon>Ecdysozoa</taxon>
        <taxon>Nematoda</taxon>
        <taxon>Chromadorea</taxon>
        <taxon>Rhabditida</taxon>
        <taxon>Rhabditina</taxon>
        <taxon>Rhabditomorpha</taxon>
        <taxon>Strongyloidea</taxon>
        <taxon>Trichostrongylidae</taxon>
        <taxon>Teladorsagia</taxon>
    </lineage>
</organism>
<protein>
    <submittedName>
        <fullName evidence="3">Hydantoinase/oxoprolinase protein</fullName>
    </submittedName>
</protein>
<dbReference type="PANTHER" id="PTHR11365:SF2">
    <property type="entry name" value="5-OXOPROLINASE"/>
    <property type="match status" value="1"/>
</dbReference>
<reference evidence="3 4" key="1">
    <citation type="submission" date="2015-09" db="EMBL/GenBank/DDBJ databases">
        <title>Draft genome of the parasitic nematode Teladorsagia circumcincta isolate WARC Sus (inbred).</title>
        <authorList>
            <person name="Mitreva M."/>
        </authorList>
    </citation>
    <scope>NUCLEOTIDE SEQUENCE [LARGE SCALE GENOMIC DNA]</scope>
    <source>
        <strain evidence="3 4">S</strain>
    </source>
</reference>
<evidence type="ECO:0000259" key="1">
    <source>
        <dbReference type="Pfam" id="PF01968"/>
    </source>
</evidence>
<keyword evidence="4" id="KW-1185">Reference proteome</keyword>
<gene>
    <name evidence="3" type="ORF">TELCIR_18896</name>
</gene>
<evidence type="ECO:0000313" key="4">
    <source>
        <dbReference type="Proteomes" id="UP000230423"/>
    </source>
</evidence>
<evidence type="ECO:0000259" key="2">
    <source>
        <dbReference type="Pfam" id="PF05378"/>
    </source>
</evidence>
<dbReference type="InterPro" id="IPR045079">
    <property type="entry name" value="Oxoprolinase-like"/>
</dbReference>
<dbReference type="GO" id="GO:0017168">
    <property type="term" value="F:5-oxoprolinase (ATP-hydrolyzing) activity"/>
    <property type="evidence" value="ECO:0007669"/>
    <property type="project" value="TreeGrafter"/>
</dbReference>
<evidence type="ECO:0000313" key="3">
    <source>
        <dbReference type="EMBL" id="PIO59637.1"/>
    </source>
</evidence>
<name>A0A2G9TNY0_TELCI</name>
<dbReference type="InterPro" id="IPR002821">
    <property type="entry name" value="Hydantoinase_A"/>
</dbReference>
<dbReference type="OrthoDB" id="3643at2759"/>
<feature type="domain" description="Hydantoinase A/oxoprolinase" evidence="1">
    <location>
        <begin position="278"/>
        <end position="393"/>
    </location>
</feature>
<dbReference type="GO" id="GO:0005829">
    <property type="term" value="C:cytosol"/>
    <property type="evidence" value="ECO:0007669"/>
    <property type="project" value="TreeGrafter"/>
</dbReference>